<dbReference type="Gene3D" id="3.10.20.30">
    <property type="match status" value="1"/>
</dbReference>
<dbReference type="Pfam" id="PF02597">
    <property type="entry name" value="ThiS"/>
    <property type="match status" value="1"/>
</dbReference>
<dbReference type="EMBL" id="PPXC01000017">
    <property type="protein sequence ID" value="POH72143.1"/>
    <property type="molecule type" value="Genomic_DNA"/>
</dbReference>
<dbReference type="AlphaFoldDB" id="A0A2S3ZSJ2"/>
<dbReference type="PANTHER" id="PTHR38031:SF1">
    <property type="entry name" value="SULFUR CARRIER PROTEIN CYSO"/>
    <property type="match status" value="1"/>
</dbReference>
<dbReference type="OrthoDB" id="9156098at2"/>
<accession>A0A2S3ZSJ2</accession>
<dbReference type="Proteomes" id="UP000237061">
    <property type="component" value="Unassembled WGS sequence"/>
</dbReference>
<dbReference type="InterPro" id="IPR052045">
    <property type="entry name" value="Sulfur_Carrier/Prot_Modifier"/>
</dbReference>
<dbReference type="RefSeq" id="WP_103467161.1">
    <property type="nucleotide sequence ID" value="NZ_PPXB01000018.1"/>
</dbReference>
<organism evidence="1 2">
    <name type="scientific">Arthrobacter glacialis</name>
    <dbReference type="NCBI Taxonomy" id="1664"/>
    <lineage>
        <taxon>Bacteria</taxon>
        <taxon>Bacillati</taxon>
        <taxon>Actinomycetota</taxon>
        <taxon>Actinomycetes</taxon>
        <taxon>Micrococcales</taxon>
        <taxon>Micrococcaceae</taxon>
        <taxon>Arthrobacter</taxon>
    </lineage>
</organism>
<reference evidence="1 2" key="1">
    <citation type="submission" date="2018-01" db="EMBL/GenBank/DDBJ databases">
        <title>Arthrobacter sp. nov., from glaciers in China.</title>
        <authorList>
            <person name="Liu Q."/>
            <person name="Xin Y.-H."/>
        </authorList>
    </citation>
    <scope>NUCLEOTIDE SEQUENCE [LARGE SCALE GENOMIC DNA]</scope>
    <source>
        <strain evidence="1 2">HLT2-12-2</strain>
    </source>
</reference>
<name>A0A2S3ZSJ2_ARTGL</name>
<dbReference type="InterPro" id="IPR012675">
    <property type="entry name" value="Beta-grasp_dom_sf"/>
</dbReference>
<comment type="caution">
    <text evidence="1">The sequence shown here is derived from an EMBL/GenBank/DDBJ whole genome shotgun (WGS) entry which is preliminary data.</text>
</comment>
<keyword evidence="2" id="KW-1185">Reference proteome</keyword>
<evidence type="ECO:0000313" key="1">
    <source>
        <dbReference type="EMBL" id="POH72143.1"/>
    </source>
</evidence>
<gene>
    <name evidence="1" type="ORF">CVS27_17475</name>
</gene>
<proteinExistence type="predicted"/>
<dbReference type="InterPro" id="IPR016155">
    <property type="entry name" value="Mopterin_synth/thiamin_S_b"/>
</dbReference>
<sequence length="96" mass="10383">MAKEVTVLVPRLLQTMVGGSEELRLDVGDGASVAQLLDVIGAQFPKFNRRLRDETGALRRFVNIYVDGDDVRRLDGLATQVAAGREVMIIQSVAGG</sequence>
<dbReference type="SUPFAM" id="SSF54285">
    <property type="entry name" value="MoaD/ThiS"/>
    <property type="match status" value="1"/>
</dbReference>
<protein>
    <submittedName>
        <fullName evidence="1">Molybdopterin synthase sulfur carrier subunit</fullName>
    </submittedName>
</protein>
<dbReference type="InterPro" id="IPR003749">
    <property type="entry name" value="ThiS/MoaD-like"/>
</dbReference>
<evidence type="ECO:0000313" key="2">
    <source>
        <dbReference type="Proteomes" id="UP000237061"/>
    </source>
</evidence>
<dbReference type="PANTHER" id="PTHR38031">
    <property type="entry name" value="SULFUR CARRIER PROTEIN SLR0821-RELATED"/>
    <property type="match status" value="1"/>
</dbReference>